<keyword evidence="4 6" id="KW-0472">Membrane</keyword>
<reference evidence="10 11" key="3">
    <citation type="submission" date="2018-12" db="EMBL/GenBank/DDBJ databases">
        <title>G10K-VGP greater horseshoe bat female genome, primary haplotype.</title>
        <authorList>
            <person name="Teeling E."/>
            <person name="Myers G."/>
            <person name="Vernes S."/>
            <person name="Pippel M."/>
            <person name="Winkler S."/>
            <person name="Fedrigo O."/>
            <person name="Rhie A."/>
            <person name="Koren S."/>
            <person name="Phillippy A."/>
            <person name="Lewin H."/>
            <person name="Damas J."/>
            <person name="Howe K."/>
            <person name="Mountcastle J."/>
            <person name="Jarvis E.D."/>
        </authorList>
    </citation>
    <scope>NUCLEOTIDE SEQUENCE [LARGE SCALE GENOMIC DNA]</scope>
</reference>
<feature type="region of interest" description="Disordered" evidence="5">
    <location>
        <begin position="139"/>
        <end position="171"/>
    </location>
</feature>
<keyword evidence="7" id="KW-0732">Signal</keyword>
<accession>A0A671G3Z5</accession>
<evidence type="ECO:0000259" key="8">
    <source>
        <dbReference type="Pfam" id="PF13908"/>
    </source>
</evidence>
<reference evidence="9 12" key="4">
    <citation type="journal article" date="2020" name="Nature">
        <title>Six reference-quality genomes reveal evolution of bat adaptations.</title>
        <authorList>
            <person name="Jebb D."/>
            <person name="Huang Z."/>
            <person name="Pippel M."/>
            <person name="Hughes G.M."/>
            <person name="Lavrichenko K."/>
            <person name="Devanna P."/>
            <person name="Winkler S."/>
            <person name="Jermiin L.S."/>
            <person name="Skirmuntt E.C."/>
            <person name="Katzourakis A."/>
            <person name="Burkitt-Gray L."/>
            <person name="Ray D.A."/>
            <person name="Sullivan K.A.M."/>
            <person name="Roscito J.G."/>
            <person name="Kirilenko B.M."/>
            <person name="Davalos L.M."/>
            <person name="Corthals A.P."/>
            <person name="Power M.L."/>
            <person name="Jones G."/>
            <person name="Ransome R.D."/>
            <person name="Dechmann D.K.N."/>
            <person name="Locatelli A.G."/>
            <person name="Puechmaille S.J."/>
            <person name="Fedrigo O."/>
            <person name="Jarvis E.D."/>
            <person name="Hiller M."/>
            <person name="Vernes S.C."/>
            <person name="Myers E.W."/>
            <person name="Teeling E.C."/>
        </authorList>
    </citation>
    <scope>NUCLEOTIDE SEQUENCE [LARGE SCALE GENOMIC DNA]</scope>
    <source>
        <strain evidence="9">MRhiFer1</strain>
        <tissue evidence="9">Lung</tissue>
    </source>
</reference>
<dbReference type="AlphaFoldDB" id="A0A671G3Z5"/>
<dbReference type="Proteomes" id="UP000585614">
    <property type="component" value="Unassembled WGS sequence"/>
</dbReference>
<dbReference type="RefSeq" id="XP_032955533.1">
    <property type="nucleotide sequence ID" value="XM_033099642.1"/>
</dbReference>
<dbReference type="CTD" id="149345"/>
<sequence>MPLAVIALLVLGAPVVLAGTSCLGYLDENGSWHPGFSCPAFTFCCGTCHRRYCCGDLNLLLSKWQQKHCQGLSPKALAGVASAVALFVAVVVTSLCCCLCTGYHLHRRQRQLHSLLEGQAIPMTGPAALQPGFLYPPTGPSPHPLYPAGPPTHNPAAPPPQMPPQPSYPAA</sequence>
<name>A0A671G3Z5_RHIFE</name>
<evidence type="ECO:0000256" key="4">
    <source>
        <dbReference type="ARBA" id="ARBA00023136"/>
    </source>
</evidence>
<keyword evidence="11" id="KW-1185">Reference proteome</keyword>
<dbReference type="InterPro" id="IPR053891">
    <property type="entry name" value="Shisa_N"/>
</dbReference>
<dbReference type="Ensembl" id="ENSRFET00010035307.1">
    <property type="protein sequence ID" value="ENSRFEP00010032595.1"/>
    <property type="gene ID" value="ENSRFEG00010021474.1"/>
</dbReference>
<feature type="chain" id="PRO_5044626972" evidence="7">
    <location>
        <begin position="19"/>
        <end position="171"/>
    </location>
</feature>
<protein>
    <submittedName>
        <fullName evidence="9 10">Shisa family member 4</fullName>
    </submittedName>
</protein>
<dbReference type="Proteomes" id="UP000472240">
    <property type="component" value="Chromosome 27"/>
</dbReference>
<evidence type="ECO:0000256" key="6">
    <source>
        <dbReference type="SAM" id="Phobius"/>
    </source>
</evidence>
<evidence type="ECO:0000256" key="2">
    <source>
        <dbReference type="ARBA" id="ARBA00022692"/>
    </source>
</evidence>
<comment type="subcellular location">
    <subcellularLocation>
        <location evidence="1">Membrane</location>
    </subcellularLocation>
</comment>
<dbReference type="GeneTree" id="ENSGT00730000111186"/>
<reference evidence="10 11" key="2">
    <citation type="journal article" date="2018" name="Annu Rev Anim Biosci">
        <title>Bat Biology, Genomes, and the Bat1K Project: To Generate Chromosome-Level Genomes for All Living Bat Species.</title>
        <authorList>
            <person name="Teeling E.C."/>
            <person name="Vernes S.C."/>
            <person name="Davalos L.M."/>
            <person name="Ray D.A."/>
            <person name="Gilbert M.T.P."/>
            <person name="Myers E."/>
        </authorList>
    </citation>
    <scope>NUCLEOTIDE SEQUENCE</scope>
</reference>
<dbReference type="OMA" id="DCYHRFC"/>
<feature type="transmembrane region" description="Helical" evidence="6">
    <location>
        <begin position="80"/>
        <end position="105"/>
    </location>
</feature>
<dbReference type="EMBL" id="JACAGC010000027">
    <property type="protein sequence ID" value="KAF6274783.1"/>
    <property type="molecule type" value="Genomic_DNA"/>
</dbReference>
<feature type="signal peptide" evidence="7">
    <location>
        <begin position="1"/>
        <end position="18"/>
    </location>
</feature>
<gene>
    <name evidence="10" type="primary">SHISA4</name>
    <name evidence="9" type="ORF">mRhiFer1_015256</name>
</gene>
<evidence type="ECO:0000256" key="3">
    <source>
        <dbReference type="ARBA" id="ARBA00022989"/>
    </source>
</evidence>
<dbReference type="InterPro" id="IPR026910">
    <property type="entry name" value="Shisa"/>
</dbReference>
<evidence type="ECO:0000313" key="11">
    <source>
        <dbReference type="Proteomes" id="UP000472240"/>
    </source>
</evidence>
<dbReference type="GO" id="GO:0016020">
    <property type="term" value="C:membrane"/>
    <property type="evidence" value="ECO:0007669"/>
    <property type="project" value="UniProtKB-SubCell"/>
</dbReference>
<keyword evidence="3 6" id="KW-1133">Transmembrane helix</keyword>
<evidence type="ECO:0000313" key="9">
    <source>
        <dbReference type="EMBL" id="KAF6274783.1"/>
    </source>
</evidence>
<evidence type="ECO:0000256" key="1">
    <source>
        <dbReference type="ARBA" id="ARBA00004370"/>
    </source>
</evidence>
<dbReference type="OrthoDB" id="10010453at2759"/>
<keyword evidence="2 6" id="KW-0812">Transmembrane</keyword>
<dbReference type="PANTHER" id="PTHR31395:SF5">
    <property type="entry name" value="PROTEIN SHISA-4"/>
    <property type="match status" value="1"/>
</dbReference>
<dbReference type="Pfam" id="PF13908">
    <property type="entry name" value="Shisa_N"/>
    <property type="match status" value="1"/>
</dbReference>
<reference evidence="10" key="5">
    <citation type="submission" date="2025-05" db="UniProtKB">
        <authorList>
            <consortium name="Ensembl"/>
        </authorList>
    </citation>
    <scope>IDENTIFICATION</scope>
</reference>
<evidence type="ECO:0000313" key="12">
    <source>
        <dbReference type="Proteomes" id="UP000585614"/>
    </source>
</evidence>
<evidence type="ECO:0000256" key="5">
    <source>
        <dbReference type="SAM" id="MobiDB-lite"/>
    </source>
</evidence>
<feature type="domain" description="Shisa N-terminal" evidence="8">
    <location>
        <begin position="19"/>
        <end position="70"/>
    </location>
</feature>
<proteinExistence type="predicted"/>
<dbReference type="GeneID" id="117018569"/>
<evidence type="ECO:0000256" key="7">
    <source>
        <dbReference type="SAM" id="SignalP"/>
    </source>
</evidence>
<reference evidence="10 11" key="1">
    <citation type="journal article" date="2015" name="Annu Rev Anim Biosci">
        <title>The Genome 10K Project: a way forward.</title>
        <authorList>
            <person name="Koepfli K.P."/>
            <person name="Paten B."/>
            <person name="O'Brien S.J."/>
            <person name="Koepfli K.P."/>
            <person name="Paten B."/>
            <person name="Antunes A."/>
            <person name="Belov K."/>
            <person name="Bustamante C."/>
            <person name="Castoe T.A."/>
            <person name="Clawson H."/>
            <person name="Crawford A.J."/>
            <person name="Diekhans M."/>
            <person name="Distel D."/>
            <person name="Durbin R."/>
            <person name="Earl D."/>
            <person name="Fujita M.K."/>
            <person name="Gamble T."/>
            <person name="Georges A."/>
            <person name="Gemmell N."/>
            <person name="Gilbert M.T."/>
            <person name="Graves J.M."/>
            <person name="Green R.E."/>
            <person name="Hickey G."/>
            <person name="Jarvis E.D."/>
            <person name="Johnson W."/>
            <person name="Komissarov A."/>
            <person name="Korf I."/>
            <person name="Kuhn R."/>
            <person name="Larkin D.M."/>
            <person name="Lewin H."/>
            <person name="Lopez J.V."/>
            <person name="Ma J."/>
            <person name="Marques-Bonet T."/>
            <person name="Miller W."/>
            <person name="Murphy R."/>
            <person name="Pevzner P."/>
            <person name="Shapiro B."/>
            <person name="Steiner C."/>
            <person name="Tamazian G."/>
            <person name="Venkatesh B."/>
            <person name="Wang J."/>
            <person name="Wayne R."/>
            <person name="Wiley E."/>
            <person name="Yang H."/>
            <person name="Zhang G."/>
            <person name="Haussler D."/>
            <person name="Ryder O."/>
            <person name="O'Brien S.J."/>
        </authorList>
    </citation>
    <scope>NUCLEOTIDE SEQUENCE</scope>
</reference>
<evidence type="ECO:0000313" key="10">
    <source>
        <dbReference type="Ensembl" id="ENSRFEP00010032595.1"/>
    </source>
</evidence>
<dbReference type="PANTHER" id="PTHR31395">
    <property type="entry name" value="SHISA"/>
    <property type="match status" value="1"/>
</dbReference>
<organism evidence="10 11">
    <name type="scientific">Rhinolophus ferrumequinum</name>
    <name type="common">Greater horseshoe bat</name>
    <dbReference type="NCBI Taxonomy" id="59479"/>
    <lineage>
        <taxon>Eukaryota</taxon>
        <taxon>Metazoa</taxon>
        <taxon>Chordata</taxon>
        <taxon>Craniata</taxon>
        <taxon>Vertebrata</taxon>
        <taxon>Euteleostomi</taxon>
        <taxon>Mammalia</taxon>
        <taxon>Eutheria</taxon>
        <taxon>Laurasiatheria</taxon>
        <taxon>Chiroptera</taxon>
        <taxon>Yinpterochiroptera</taxon>
        <taxon>Rhinolophoidea</taxon>
        <taxon>Rhinolophidae</taxon>
        <taxon>Rhinolophinae</taxon>
        <taxon>Rhinolophus</taxon>
    </lineage>
</organism>
<dbReference type="KEGG" id="rfq:117018569"/>